<reference evidence="2" key="1">
    <citation type="journal article" date="2020" name="Nature">
        <title>Giant virus diversity and host interactions through global metagenomics.</title>
        <authorList>
            <person name="Schulz F."/>
            <person name="Roux S."/>
            <person name="Paez-Espino D."/>
            <person name="Jungbluth S."/>
            <person name="Walsh D.A."/>
            <person name="Denef V.J."/>
            <person name="McMahon K.D."/>
            <person name="Konstantinidis K.T."/>
            <person name="Eloe-Fadrosh E.A."/>
            <person name="Kyrpides N.C."/>
            <person name="Woyke T."/>
        </authorList>
    </citation>
    <scope>NUCLEOTIDE SEQUENCE</scope>
    <source>
        <strain evidence="2">GVMAG-M-3300018868-6</strain>
    </source>
</reference>
<name>A0A6C0BT54_9ZZZZ</name>
<keyword evidence="1" id="KW-1133">Transmembrane helix</keyword>
<dbReference type="AlphaFoldDB" id="A0A6C0BT54"/>
<dbReference type="EMBL" id="MN739254">
    <property type="protein sequence ID" value="QHS95615.1"/>
    <property type="molecule type" value="Genomic_DNA"/>
</dbReference>
<evidence type="ECO:0008006" key="3">
    <source>
        <dbReference type="Google" id="ProtNLM"/>
    </source>
</evidence>
<dbReference type="Gene3D" id="3.30.2010.10">
    <property type="entry name" value="Metalloproteases ('zincins'), catalytic domain"/>
    <property type="match status" value="1"/>
</dbReference>
<organism evidence="2">
    <name type="scientific">viral metagenome</name>
    <dbReference type="NCBI Taxonomy" id="1070528"/>
    <lineage>
        <taxon>unclassified sequences</taxon>
        <taxon>metagenomes</taxon>
        <taxon>organismal metagenomes</taxon>
    </lineage>
</organism>
<evidence type="ECO:0000256" key="1">
    <source>
        <dbReference type="SAM" id="Phobius"/>
    </source>
</evidence>
<protein>
    <recommendedName>
        <fullName evidence="3">WLM domain-containing protein</fullName>
    </recommendedName>
</protein>
<accession>A0A6C0BT54</accession>
<feature type="transmembrane region" description="Helical" evidence="1">
    <location>
        <begin position="6"/>
        <end position="24"/>
    </location>
</feature>
<evidence type="ECO:0000313" key="2">
    <source>
        <dbReference type="EMBL" id="QHS95615.1"/>
    </source>
</evidence>
<proteinExistence type="predicted"/>
<sequence>MERMDFLGYIIVVLVVVVMIKIYLNSDVFNLKCVISDVDGNKYCVRERNKIQLVADLLARVTTKMKKVVKHMYSLYPDRENIQRLKENFNPKKVYETLPTSEYTAYSENKGEKMAFCVTRKKNGKRLIDENTLTFVALHELSHLMTKSIGHQPDFWANFKFLLKHAVDLGVYQPVDYGKDSTTYCGMEITDNPYFSS</sequence>
<keyword evidence="1" id="KW-0812">Transmembrane</keyword>
<keyword evidence="1" id="KW-0472">Membrane</keyword>